<feature type="compositionally biased region" description="Polar residues" evidence="1">
    <location>
        <begin position="1"/>
        <end position="20"/>
    </location>
</feature>
<dbReference type="EMBL" id="NTGA01000015">
    <property type="protein sequence ID" value="PAY23387.1"/>
    <property type="molecule type" value="Genomic_DNA"/>
</dbReference>
<reference evidence="3" key="1">
    <citation type="submission" date="2017-09" db="EMBL/GenBank/DDBJ databases">
        <authorList>
            <person name="Zhang Y."/>
            <person name="Huang X."/>
            <person name="Liu J."/>
            <person name="Lu L."/>
            <person name="Peng K."/>
        </authorList>
    </citation>
    <scope>NUCLEOTIDE SEQUENCE [LARGE SCALE GENOMIC DNA]</scope>
    <source>
        <strain evidence="3">S-XJ-1</strain>
    </source>
</reference>
<evidence type="ECO:0000313" key="2">
    <source>
        <dbReference type="EMBL" id="PAY23387.1"/>
    </source>
</evidence>
<name>A0A2A2WQB8_9ACTN</name>
<sequence length="483" mass="51277">MTPNSSGVQFPADSSGNRSSGRLAKQVVADALATVDPAASERVLKIKDWRKGYIQPFTELVSVGVADAAAWDGVARAALDSLQTKMVGVHEVDGEAVETPMKDYLAVVAPRSTPGTETVQGTAAPATELSIPYRGEELTGAMLRARLDKWVDAGVIEPSCADALRVVQDNPEWLSLPGRAMLVLGLGSEMGPAARLLRWGADILGVDLPSSPVWDRFRQTAAEFAGRIHFPTDEDGRPGVDLLTQLPELAAWARAAAPAPLTVGSYFYADGGTHVQLSSAADALVVDLLQDGAADALAYLATPMDTFVVPADVRQASDAALRARKITDIKRIVGTLTGQKVFHRNYEKGSGPAVHDALVPQQGPNYTLAKRVQRWRATTAFADGHTVSINVAPATDTRSVTKNKILAATYKGAHAFGIEIFEPATSSALLAALLVHDLNVGRPDVGVQWEHESHGAASGGLWRQPYLPRTALPVAALLGTVKR</sequence>
<accession>A0A2A2WQB8</accession>
<protein>
    <submittedName>
        <fullName evidence="2">Uncharacterized protein</fullName>
    </submittedName>
</protein>
<dbReference type="AlphaFoldDB" id="A0A2A2WQB8"/>
<dbReference type="OrthoDB" id="1917183at2"/>
<comment type="caution">
    <text evidence="2">The sequence shown here is derived from an EMBL/GenBank/DDBJ whole genome shotgun (WGS) entry which is preliminary data.</text>
</comment>
<feature type="region of interest" description="Disordered" evidence="1">
    <location>
        <begin position="1"/>
        <end position="21"/>
    </location>
</feature>
<keyword evidence="3" id="KW-1185">Reference proteome</keyword>
<gene>
    <name evidence="2" type="ORF">CEY15_08725</name>
</gene>
<organism evidence="2 3">
    <name type="scientific">Dietzia natronolimnaea</name>
    <dbReference type="NCBI Taxonomy" id="161920"/>
    <lineage>
        <taxon>Bacteria</taxon>
        <taxon>Bacillati</taxon>
        <taxon>Actinomycetota</taxon>
        <taxon>Actinomycetes</taxon>
        <taxon>Mycobacteriales</taxon>
        <taxon>Dietziaceae</taxon>
        <taxon>Dietzia</taxon>
    </lineage>
</organism>
<proteinExistence type="predicted"/>
<evidence type="ECO:0000313" key="3">
    <source>
        <dbReference type="Proteomes" id="UP000218810"/>
    </source>
</evidence>
<evidence type="ECO:0000256" key="1">
    <source>
        <dbReference type="SAM" id="MobiDB-lite"/>
    </source>
</evidence>
<dbReference type="RefSeq" id="WP_095718099.1">
    <property type="nucleotide sequence ID" value="NZ_NTGA01000015.1"/>
</dbReference>
<dbReference type="Proteomes" id="UP000218810">
    <property type="component" value="Unassembled WGS sequence"/>
</dbReference>